<feature type="chain" id="PRO_5007873683" evidence="1">
    <location>
        <begin position="29"/>
        <end position="225"/>
    </location>
</feature>
<sequence length="225" mass="23673">MSRNLQRRRRRARLVFATLVLSAQFASAQTHSFVWGFAGSTTLTECGTIGLFVSDAPINGSSVVAKPPYYMMAYEVGGIATSSPIGAVNNNLQWTVPYKSGAQLLLDIADSLGNTGGVGPQPYPVVDGTSTNCHPSKEETDVTLSTDVTALTTCDPLVLNLGGGQTPYTISLVATNAPVVTNVTLGPEDNQYTWINRGTPGSSLLATVSDASVEHRSSPKKSHVA</sequence>
<dbReference type="Proteomes" id="UP000076798">
    <property type="component" value="Unassembled WGS sequence"/>
</dbReference>
<evidence type="ECO:0000313" key="3">
    <source>
        <dbReference type="Proteomes" id="UP000076798"/>
    </source>
</evidence>
<organism evidence="2 3">
    <name type="scientific">Sistotremastrum suecicum HHB10207 ss-3</name>
    <dbReference type="NCBI Taxonomy" id="1314776"/>
    <lineage>
        <taxon>Eukaryota</taxon>
        <taxon>Fungi</taxon>
        <taxon>Dikarya</taxon>
        <taxon>Basidiomycota</taxon>
        <taxon>Agaricomycotina</taxon>
        <taxon>Agaricomycetes</taxon>
        <taxon>Sistotremastrales</taxon>
        <taxon>Sistotremastraceae</taxon>
        <taxon>Sistotremastrum</taxon>
    </lineage>
</organism>
<dbReference type="OrthoDB" id="2527908at2759"/>
<feature type="signal peptide" evidence="1">
    <location>
        <begin position="1"/>
        <end position="28"/>
    </location>
</feature>
<dbReference type="EMBL" id="KV428023">
    <property type="protein sequence ID" value="KZT41291.1"/>
    <property type="molecule type" value="Genomic_DNA"/>
</dbReference>
<accession>A0A166G477</accession>
<keyword evidence="3" id="KW-1185">Reference proteome</keyword>
<proteinExistence type="predicted"/>
<dbReference type="AlphaFoldDB" id="A0A166G477"/>
<name>A0A166G477_9AGAM</name>
<evidence type="ECO:0000256" key="1">
    <source>
        <dbReference type="SAM" id="SignalP"/>
    </source>
</evidence>
<gene>
    <name evidence="2" type="ORF">SISSUDRAFT_353955</name>
</gene>
<evidence type="ECO:0000313" key="2">
    <source>
        <dbReference type="EMBL" id="KZT41291.1"/>
    </source>
</evidence>
<reference evidence="2 3" key="1">
    <citation type="journal article" date="2016" name="Mol. Biol. Evol.">
        <title>Comparative Genomics of Early-Diverging Mushroom-Forming Fungi Provides Insights into the Origins of Lignocellulose Decay Capabilities.</title>
        <authorList>
            <person name="Nagy L.G."/>
            <person name="Riley R."/>
            <person name="Tritt A."/>
            <person name="Adam C."/>
            <person name="Daum C."/>
            <person name="Floudas D."/>
            <person name="Sun H."/>
            <person name="Yadav J.S."/>
            <person name="Pangilinan J."/>
            <person name="Larsson K.H."/>
            <person name="Matsuura K."/>
            <person name="Barry K."/>
            <person name="Labutti K."/>
            <person name="Kuo R."/>
            <person name="Ohm R.A."/>
            <person name="Bhattacharya S.S."/>
            <person name="Shirouzu T."/>
            <person name="Yoshinaga Y."/>
            <person name="Martin F.M."/>
            <person name="Grigoriev I.V."/>
            <person name="Hibbett D.S."/>
        </authorList>
    </citation>
    <scope>NUCLEOTIDE SEQUENCE [LARGE SCALE GENOMIC DNA]</scope>
    <source>
        <strain evidence="2 3">HHB10207 ss-3</strain>
    </source>
</reference>
<protein>
    <submittedName>
        <fullName evidence="2">Uncharacterized protein</fullName>
    </submittedName>
</protein>
<keyword evidence="1" id="KW-0732">Signal</keyword>